<keyword evidence="1" id="KW-0472">Membrane</keyword>
<keyword evidence="4" id="KW-1185">Reference proteome</keyword>
<dbReference type="KEGG" id="dpp:DICPUDRAFT_93957"/>
<evidence type="ECO:0000256" key="2">
    <source>
        <dbReference type="SAM" id="SignalP"/>
    </source>
</evidence>
<reference evidence="4" key="1">
    <citation type="journal article" date="2011" name="Genome Biol.">
        <title>Comparative genomics of the social amoebae Dictyostelium discoideum and Dictyostelium purpureum.</title>
        <authorList>
            <consortium name="US DOE Joint Genome Institute (JGI-PGF)"/>
            <person name="Sucgang R."/>
            <person name="Kuo A."/>
            <person name="Tian X."/>
            <person name="Salerno W."/>
            <person name="Parikh A."/>
            <person name="Feasley C.L."/>
            <person name="Dalin E."/>
            <person name="Tu H."/>
            <person name="Huang E."/>
            <person name="Barry K."/>
            <person name="Lindquist E."/>
            <person name="Shapiro H."/>
            <person name="Bruce D."/>
            <person name="Schmutz J."/>
            <person name="Salamov A."/>
            <person name="Fey P."/>
            <person name="Gaudet P."/>
            <person name="Anjard C."/>
            <person name="Babu M.M."/>
            <person name="Basu S."/>
            <person name="Bushmanova Y."/>
            <person name="van der Wel H."/>
            <person name="Katoh-Kurasawa M."/>
            <person name="Dinh C."/>
            <person name="Coutinho P.M."/>
            <person name="Saito T."/>
            <person name="Elias M."/>
            <person name="Schaap P."/>
            <person name="Kay R.R."/>
            <person name="Henrissat B."/>
            <person name="Eichinger L."/>
            <person name="Rivero F."/>
            <person name="Putnam N.H."/>
            <person name="West C.M."/>
            <person name="Loomis W.F."/>
            <person name="Chisholm R.L."/>
            <person name="Shaulsky G."/>
            <person name="Strassmann J.E."/>
            <person name="Queller D.C."/>
            <person name="Kuspa A."/>
            <person name="Grigoriev I.V."/>
        </authorList>
    </citation>
    <scope>NUCLEOTIDE SEQUENCE [LARGE SCALE GENOMIC DNA]</scope>
    <source>
        <strain evidence="4">QSDP1</strain>
    </source>
</reference>
<evidence type="ECO:0000313" key="3">
    <source>
        <dbReference type="EMBL" id="EGC37938.1"/>
    </source>
</evidence>
<keyword evidence="2" id="KW-0732">Signal</keyword>
<dbReference type="InParanoid" id="F0ZDM2"/>
<feature type="chain" id="PRO_5003263546" evidence="2">
    <location>
        <begin position="23"/>
        <end position="410"/>
    </location>
</feature>
<keyword evidence="1" id="KW-0812">Transmembrane</keyword>
<evidence type="ECO:0000256" key="1">
    <source>
        <dbReference type="SAM" id="Phobius"/>
    </source>
</evidence>
<organism evidence="3 4">
    <name type="scientific">Dictyostelium purpureum</name>
    <name type="common">Slime mold</name>
    <dbReference type="NCBI Taxonomy" id="5786"/>
    <lineage>
        <taxon>Eukaryota</taxon>
        <taxon>Amoebozoa</taxon>
        <taxon>Evosea</taxon>
        <taxon>Eumycetozoa</taxon>
        <taxon>Dictyostelia</taxon>
        <taxon>Dictyosteliales</taxon>
        <taxon>Dictyosteliaceae</taxon>
        <taxon>Dictyostelium</taxon>
    </lineage>
</organism>
<proteinExistence type="predicted"/>
<dbReference type="AlphaFoldDB" id="F0ZDM2"/>
<dbReference type="GeneID" id="10503029"/>
<sequence>MFYSINKLVFLILFLILSKINCNILGSEEPSQTPTNVPDKQLKIDLVSYSFKNCELKIYVFSKIYGNDAIQVNYNGQVFKNDRVAYLNREKVKKEMGGDVSKYLDSTTEQEFLKILYIEPVNITQVSNVSVQYQNRSNSLEDSQIKLLELKSTICNSTIKERILELNGVFFYSNSQLPVINIEAVRKDQLYHRCIPMVASNSSIRCILDKSFFSGCIERIKMKNVEGFSQQYTALKDDVCSEKPLVKKLFIQQDAVSRSFKLTIIGKNFEGGVNAYLRLECEKPIDIYDRTDLSVPDLHNYGSLFLSESSKISDHILIYNFPDDVSDVLELNDFSGENFYNYLVLEQLYGQTEHSKNITKRELVEIKWSDVVVNNTDSRLIGLVAIPGFLFMVFIILIVILLYNKITRGE</sequence>
<dbReference type="RefSeq" id="XP_003285509.1">
    <property type="nucleotide sequence ID" value="XM_003285461.1"/>
</dbReference>
<accession>F0ZDM2</accession>
<dbReference type="VEuPathDB" id="AmoebaDB:DICPUDRAFT_93957"/>
<dbReference type="Proteomes" id="UP000001064">
    <property type="component" value="Unassembled WGS sequence"/>
</dbReference>
<feature type="transmembrane region" description="Helical" evidence="1">
    <location>
        <begin position="380"/>
        <end position="403"/>
    </location>
</feature>
<dbReference type="EMBL" id="GL870987">
    <property type="protein sequence ID" value="EGC37938.1"/>
    <property type="molecule type" value="Genomic_DNA"/>
</dbReference>
<protein>
    <submittedName>
        <fullName evidence="3">Expressed protein</fullName>
    </submittedName>
</protein>
<feature type="signal peptide" evidence="2">
    <location>
        <begin position="1"/>
        <end position="22"/>
    </location>
</feature>
<gene>
    <name evidence="3" type="ORF">DICPUDRAFT_93957</name>
</gene>
<evidence type="ECO:0000313" key="4">
    <source>
        <dbReference type="Proteomes" id="UP000001064"/>
    </source>
</evidence>
<keyword evidence="1" id="KW-1133">Transmembrane helix</keyword>
<name>F0ZDM2_DICPU</name>